<proteinExistence type="predicted"/>
<name>A0AB34GD06_ESCRO</name>
<feature type="compositionally biased region" description="Basic and acidic residues" evidence="1">
    <location>
        <begin position="124"/>
        <end position="134"/>
    </location>
</feature>
<sequence length="195" mass="20526">MAEELLGGGGGGLGAAGRERRRRGVTSSTNLDMEPPGGGPGPGRGTRDKKKGRSPDELPSAGGDGGKSKKFVSVPPTRFPQPGPVTALRTPETPAGGPRGARPSLGSPPRASLPRFARSWAPKPDLRLLRDLPEPRSPTRLLPRQPRGFLIPQPARSALSPRMLPDLGPAFPPLLDVCPCDYRNGYLPSSSGHWA</sequence>
<dbReference type="AlphaFoldDB" id="A0AB34GD06"/>
<evidence type="ECO:0000313" key="2">
    <source>
        <dbReference type="EMBL" id="KAJ8777253.1"/>
    </source>
</evidence>
<organism evidence="2 3">
    <name type="scientific">Eschrichtius robustus</name>
    <name type="common">California gray whale</name>
    <name type="synonym">Eschrichtius gibbosus</name>
    <dbReference type="NCBI Taxonomy" id="9764"/>
    <lineage>
        <taxon>Eukaryota</taxon>
        <taxon>Metazoa</taxon>
        <taxon>Chordata</taxon>
        <taxon>Craniata</taxon>
        <taxon>Vertebrata</taxon>
        <taxon>Euteleostomi</taxon>
        <taxon>Mammalia</taxon>
        <taxon>Eutheria</taxon>
        <taxon>Laurasiatheria</taxon>
        <taxon>Artiodactyla</taxon>
        <taxon>Whippomorpha</taxon>
        <taxon>Cetacea</taxon>
        <taxon>Mysticeti</taxon>
        <taxon>Eschrichtiidae</taxon>
        <taxon>Eschrichtius</taxon>
    </lineage>
</organism>
<dbReference type="Proteomes" id="UP001159641">
    <property type="component" value="Unassembled WGS sequence"/>
</dbReference>
<accession>A0AB34GD06</accession>
<dbReference type="EMBL" id="JAIQCJ010002315">
    <property type="protein sequence ID" value="KAJ8777253.1"/>
    <property type="molecule type" value="Genomic_DNA"/>
</dbReference>
<feature type="region of interest" description="Disordered" evidence="1">
    <location>
        <begin position="1"/>
        <end position="147"/>
    </location>
</feature>
<feature type="compositionally biased region" description="Gly residues" evidence="1">
    <location>
        <begin position="1"/>
        <end position="15"/>
    </location>
</feature>
<evidence type="ECO:0000256" key="1">
    <source>
        <dbReference type="SAM" id="MobiDB-lite"/>
    </source>
</evidence>
<gene>
    <name evidence="2" type="ORF">J1605_014636</name>
</gene>
<protein>
    <submittedName>
        <fullName evidence="2">Uncharacterized protein</fullName>
    </submittedName>
</protein>
<keyword evidence="3" id="KW-1185">Reference proteome</keyword>
<comment type="caution">
    <text evidence="2">The sequence shown here is derived from an EMBL/GenBank/DDBJ whole genome shotgun (WGS) entry which is preliminary data.</text>
</comment>
<evidence type="ECO:0000313" key="3">
    <source>
        <dbReference type="Proteomes" id="UP001159641"/>
    </source>
</evidence>
<reference evidence="2 3" key="1">
    <citation type="submission" date="2022-11" db="EMBL/GenBank/DDBJ databases">
        <title>Whole genome sequence of Eschrichtius robustus ER-17-0199.</title>
        <authorList>
            <person name="Bruniche-Olsen A."/>
            <person name="Black A.N."/>
            <person name="Fields C.J."/>
            <person name="Walden K."/>
            <person name="Dewoody J.A."/>
        </authorList>
    </citation>
    <scope>NUCLEOTIDE SEQUENCE [LARGE SCALE GENOMIC DNA]</scope>
    <source>
        <strain evidence="2">ER-17-0199</strain>
        <tissue evidence="2">Blubber</tissue>
    </source>
</reference>